<dbReference type="OrthoDB" id="5297929at2"/>
<feature type="transmembrane region" description="Helical" evidence="7">
    <location>
        <begin position="40"/>
        <end position="59"/>
    </location>
</feature>
<dbReference type="STRING" id="194197.BWD09_09185"/>
<feature type="transmembrane region" description="Helical" evidence="7">
    <location>
        <begin position="139"/>
        <end position="168"/>
    </location>
</feature>
<evidence type="ECO:0008006" key="10">
    <source>
        <dbReference type="Google" id="ProtNLM"/>
    </source>
</evidence>
<comment type="caution">
    <text evidence="8">The sequence shown here is derived from an EMBL/GenBank/DDBJ whole genome shotgun (WGS) entry which is preliminary data.</text>
</comment>
<keyword evidence="3" id="KW-1003">Cell membrane</keyword>
<accession>A0A1X3D6R0</accession>
<keyword evidence="5 7" id="KW-1133">Transmembrane helix</keyword>
<dbReference type="Proteomes" id="UP000193118">
    <property type="component" value="Unassembled WGS sequence"/>
</dbReference>
<dbReference type="EMBL" id="MTBO01000025">
    <property type="protein sequence ID" value="OSI15217.1"/>
    <property type="molecule type" value="Genomic_DNA"/>
</dbReference>
<evidence type="ECO:0000256" key="4">
    <source>
        <dbReference type="ARBA" id="ARBA00022692"/>
    </source>
</evidence>
<keyword evidence="9" id="KW-1185">Reference proteome</keyword>
<dbReference type="InterPro" id="IPR002751">
    <property type="entry name" value="CbiM/NikMN"/>
</dbReference>
<evidence type="ECO:0000313" key="8">
    <source>
        <dbReference type="EMBL" id="OSI15217.1"/>
    </source>
</evidence>
<dbReference type="Pfam" id="PF01891">
    <property type="entry name" value="CbiM"/>
    <property type="match status" value="1"/>
</dbReference>
<evidence type="ECO:0000256" key="5">
    <source>
        <dbReference type="ARBA" id="ARBA00022989"/>
    </source>
</evidence>
<feature type="transmembrane region" description="Helical" evidence="7">
    <location>
        <begin position="71"/>
        <end position="94"/>
    </location>
</feature>
<sequence>MYFLAEWFTPALLSAALLLWAAVLLAAAKPAFSALRRRNGAAVAAAAYLAVLWGLNAGLGGGQLAGMSYHLLGINLVTLMLGLPAALWLGTLLLVPYLGLHGAENLYAAGLNALFVLLPAAAANLLFRRLSSKLPDNLFVYIFLNGFLAAAAGMLLTGLSVVALLQFAGVFAAEALWQSAFPVFFLLAWGEAFLSGIFTAVFVALRPQWLATFDDTRFLRAENSIWK</sequence>
<feature type="transmembrane region" description="Helical" evidence="7">
    <location>
        <begin position="180"/>
        <end position="205"/>
    </location>
</feature>
<protein>
    <recommendedName>
        <fullName evidence="10">Energy-coupling factor ABC transporter permease</fullName>
    </recommendedName>
</protein>
<dbReference type="AlphaFoldDB" id="A0A1X3D6R0"/>
<evidence type="ECO:0000256" key="7">
    <source>
        <dbReference type="SAM" id="Phobius"/>
    </source>
</evidence>
<organism evidence="8 9">
    <name type="scientific">Neisseria dentiae</name>
    <dbReference type="NCBI Taxonomy" id="194197"/>
    <lineage>
        <taxon>Bacteria</taxon>
        <taxon>Pseudomonadati</taxon>
        <taxon>Pseudomonadota</taxon>
        <taxon>Betaproteobacteria</taxon>
        <taxon>Neisseriales</taxon>
        <taxon>Neisseriaceae</taxon>
        <taxon>Neisseria</taxon>
    </lineage>
</organism>
<keyword evidence="2" id="KW-0813">Transport</keyword>
<feature type="transmembrane region" description="Helical" evidence="7">
    <location>
        <begin position="106"/>
        <end position="127"/>
    </location>
</feature>
<dbReference type="GeneID" id="94580117"/>
<dbReference type="GO" id="GO:0000041">
    <property type="term" value="P:transition metal ion transport"/>
    <property type="evidence" value="ECO:0007669"/>
    <property type="project" value="InterPro"/>
</dbReference>
<evidence type="ECO:0000313" key="9">
    <source>
        <dbReference type="Proteomes" id="UP000193118"/>
    </source>
</evidence>
<evidence type="ECO:0000256" key="3">
    <source>
        <dbReference type="ARBA" id="ARBA00022475"/>
    </source>
</evidence>
<comment type="subcellular location">
    <subcellularLocation>
        <location evidence="1">Cell membrane</location>
        <topology evidence="1">Multi-pass membrane protein</topology>
    </subcellularLocation>
</comment>
<name>A0A1X3D6R0_9NEIS</name>
<evidence type="ECO:0000256" key="2">
    <source>
        <dbReference type="ARBA" id="ARBA00022448"/>
    </source>
</evidence>
<evidence type="ECO:0000256" key="6">
    <source>
        <dbReference type="ARBA" id="ARBA00023136"/>
    </source>
</evidence>
<dbReference type="GO" id="GO:0005886">
    <property type="term" value="C:plasma membrane"/>
    <property type="evidence" value="ECO:0007669"/>
    <property type="project" value="UniProtKB-SubCell"/>
</dbReference>
<reference evidence="9" key="1">
    <citation type="submission" date="2017-01" db="EMBL/GenBank/DDBJ databases">
        <authorList>
            <person name="Wolfgang W.J."/>
            <person name="Cole J."/>
            <person name="Wroblewski D."/>
            <person name="Mcginnis J."/>
            <person name="Musser K.A."/>
        </authorList>
    </citation>
    <scope>NUCLEOTIDE SEQUENCE [LARGE SCALE GENOMIC DNA]</scope>
    <source>
        <strain evidence="9">DSM 19151</strain>
    </source>
</reference>
<keyword evidence="6 7" id="KW-0472">Membrane</keyword>
<dbReference type="RefSeq" id="WP_085366377.1">
    <property type="nucleotide sequence ID" value="NZ_CAUJPZ010000004.1"/>
</dbReference>
<evidence type="ECO:0000256" key="1">
    <source>
        <dbReference type="ARBA" id="ARBA00004651"/>
    </source>
</evidence>
<dbReference type="Gene3D" id="1.10.1760.20">
    <property type="match status" value="1"/>
</dbReference>
<gene>
    <name evidence="8" type="ORF">BWD09_09185</name>
</gene>
<proteinExistence type="predicted"/>
<keyword evidence="4 7" id="KW-0812">Transmembrane</keyword>